<evidence type="ECO:0000256" key="1">
    <source>
        <dbReference type="SAM" id="SignalP"/>
    </source>
</evidence>
<gene>
    <name evidence="3" type="ORF">KVH43_08135</name>
</gene>
<evidence type="ECO:0000259" key="2">
    <source>
        <dbReference type="Pfam" id="PF09084"/>
    </source>
</evidence>
<dbReference type="InterPro" id="IPR015168">
    <property type="entry name" value="SsuA/THI5"/>
</dbReference>
<keyword evidence="4" id="KW-1185">Reference proteome</keyword>
<dbReference type="InterPro" id="IPR027939">
    <property type="entry name" value="NMT1/THI5"/>
</dbReference>
<dbReference type="PROSITE" id="PS51257">
    <property type="entry name" value="PROKAR_LIPOPROTEIN"/>
    <property type="match status" value="1"/>
</dbReference>
<keyword evidence="1" id="KW-0732">Signal</keyword>
<feature type="domain" description="SsuA/THI5-like" evidence="2">
    <location>
        <begin position="48"/>
        <end position="261"/>
    </location>
</feature>
<organism evidence="3 4">
    <name type="scientific">Crassaminicella indica</name>
    <dbReference type="NCBI Taxonomy" id="2855394"/>
    <lineage>
        <taxon>Bacteria</taxon>
        <taxon>Bacillati</taxon>
        <taxon>Bacillota</taxon>
        <taxon>Clostridia</taxon>
        <taxon>Eubacteriales</taxon>
        <taxon>Clostridiaceae</taxon>
        <taxon>Crassaminicella</taxon>
    </lineage>
</organism>
<dbReference type="PANTHER" id="PTHR31528">
    <property type="entry name" value="4-AMINO-5-HYDROXYMETHYL-2-METHYLPYRIMIDINE PHOSPHATE SYNTHASE THI11-RELATED"/>
    <property type="match status" value="1"/>
</dbReference>
<dbReference type="PANTHER" id="PTHR31528:SF3">
    <property type="entry name" value="THIAMINE BIOSYNTHESIS PROTEIN HI_0357-RELATED"/>
    <property type="match status" value="1"/>
</dbReference>
<dbReference type="Pfam" id="PF09084">
    <property type="entry name" value="NMT1"/>
    <property type="match status" value="1"/>
</dbReference>
<protein>
    <submittedName>
        <fullName evidence="3">ABC transporter substrate-binding protein</fullName>
    </submittedName>
</protein>
<dbReference type="EMBL" id="CP078093">
    <property type="protein sequence ID" value="QXM05362.1"/>
    <property type="molecule type" value="Genomic_DNA"/>
</dbReference>
<feature type="signal peptide" evidence="1">
    <location>
        <begin position="1"/>
        <end position="25"/>
    </location>
</feature>
<dbReference type="Proteomes" id="UP000886818">
    <property type="component" value="Chromosome"/>
</dbReference>
<evidence type="ECO:0000313" key="3">
    <source>
        <dbReference type="EMBL" id="QXM05362.1"/>
    </source>
</evidence>
<accession>A0ABX8RAR7</accession>
<sequence length="334" mass="37577">MLKKVKNLLIVLLVMVLGLSGCAEKKEEVQKEDNKLQKITVTLDWTPNTNHTGLYVAKDKGYYKDMGLDVEIIQPAEGTAEQLVASDKAQFGISYQEQVTLARVEDVPVVSIAAVIQHNTSGFASLKEKGIKTPKDFEGKRYGGWGSPIEKATLKALMDKHGADVKKVQILTSGATDFFASSKKDIDFAWIFEGWTGIEAKLKGIELNYIDLGKEDSALDYYTPVIITNEKNINEKKDLVKKFMEATSKGYEYAIKNPVEAADILLKYAPELNKELVVESQKFLSDKYKAEASQWGIQKREVWENYTNWLFDRALIAKKIDIDAAFTNEFLPKE</sequence>
<reference evidence="3" key="1">
    <citation type="submission" date="2021-07" db="EMBL/GenBank/DDBJ databases">
        <title>Complete genome sequence of Crassaminicella sp. 143-21, isolated from a deep-sea hydrothermal vent.</title>
        <authorList>
            <person name="Li X."/>
        </authorList>
    </citation>
    <scope>NUCLEOTIDE SEQUENCE</scope>
    <source>
        <strain evidence="3">143-21</strain>
    </source>
</reference>
<feature type="chain" id="PRO_5046995817" evidence="1">
    <location>
        <begin position="26"/>
        <end position="334"/>
    </location>
</feature>
<dbReference type="RefSeq" id="WP_218282061.1">
    <property type="nucleotide sequence ID" value="NZ_CP078093.1"/>
</dbReference>
<name>A0ABX8RAR7_9CLOT</name>
<proteinExistence type="predicted"/>
<evidence type="ECO:0000313" key="4">
    <source>
        <dbReference type="Proteomes" id="UP000886818"/>
    </source>
</evidence>